<evidence type="ECO:0000256" key="8">
    <source>
        <dbReference type="ARBA" id="ARBA00023136"/>
    </source>
</evidence>
<dbReference type="SUPFAM" id="SSF50494">
    <property type="entry name" value="Trypsin-like serine proteases"/>
    <property type="match status" value="1"/>
</dbReference>
<dbReference type="InterPro" id="IPR036055">
    <property type="entry name" value="LDL_receptor-like_sf"/>
</dbReference>
<feature type="disulfide bond" evidence="10">
    <location>
        <begin position="551"/>
        <end position="566"/>
    </location>
</feature>
<evidence type="ECO:0000256" key="3">
    <source>
        <dbReference type="ARBA" id="ARBA00022692"/>
    </source>
</evidence>
<keyword evidence="3 12" id="KW-0812">Transmembrane</keyword>
<evidence type="ECO:0000256" key="11">
    <source>
        <dbReference type="RuleBase" id="RU363034"/>
    </source>
</evidence>
<keyword evidence="17" id="KW-1185">Reference proteome</keyword>
<dbReference type="SUPFAM" id="SSF57424">
    <property type="entry name" value="LDL receptor-like module"/>
    <property type="match status" value="2"/>
</dbReference>
<keyword evidence="8 12" id="KW-0472">Membrane</keyword>
<dbReference type="GO" id="GO:0016020">
    <property type="term" value="C:membrane"/>
    <property type="evidence" value="ECO:0007669"/>
    <property type="project" value="UniProtKB-SubCell"/>
</dbReference>
<dbReference type="SMART" id="SM00192">
    <property type="entry name" value="LDLa"/>
    <property type="match status" value="3"/>
</dbReference>
<dbReference type="Gene3D" id="3.30.70.960">
    <property type="entry name" value="SEA domain"/>
    <property type="match status" value="1"/>
</dbReference>
<dbReference type="FunFam" id="2.40.10.10:FF:000003">
    <property type="entry name" value="Transmembrane serine protease 3"/>
    <property type="match status" value="1"/>
</dbReference>
<evidence type="ECO:0000259" key="13">
    <source>
        <dbReference type="PROSITE" id="PS01180"/>
    </source>
</evidence>
<dbReference type="CDD" id="cd00112">
    <property type="entry name" value="LDLa"/>
    <property type="match status" value="3"/>
</dbReference>
<keyword evidence="9 10" id="KW-1015">Disulfide bond</keyword>
<dbReference type="SUPFAM" id="SSF49854">
    <property type="entry name" value="Spermadhesin, CUB domain"/>
    <property type="match status" value="2"/>
</dbReference>
<evidence type="ECO:0000313" key="17">
    <source>
        <dbReference type="Proteomes" id="UP001557470"/>
    </source>
</evidence>
<name>A0ABD0XRE7_UMBPY</name>
<evidence type="ECO:0008006" key="18">
    <source>
        <dbReference type="Google" id="ProtNLM"/>
    </source>
</evidence>
<feature type="transmembrane region" description="Helical" evidence="12">
    <location>
        <begin position="46"/>
        <end position="69"/>
    </location>
</feature>
<dbReference type="Pfam" id="PF00089">
    <property type="entry name" value="Trypsin"/>
    <property type="match status" value="1"/>
</dbReference>
<dbReference type="Pfam" id="PF01390">
    <property type="entry name" value="SEA"/>
    <property type="match status" value="1"/>
</dbReference>
<feature type="domain" description="Peptidase S1" evidence="15">
    <location>
        <begin position="577"/>
        <end position="810"/>
    </location>
</feature>
<evidence type="ECO:0000256" key="5">
    <source>
        <dbReference type="ARBA" id="ARBA00022825"/>
    </source>
</evidence>
<dbReference type="InterPro" id="IPR001254">
    <property type="entry name" value="Trypsin_dom"/>
</dbReference>
<dbReference type="PROSITE" id="PS01180">
    <property type="entry name" value="CUB"/>
    <property type="match status" value="1"/>
</dbReference>
<keyword evidence="6" id="KW-0735">Signal-anchor</keyword>
<gene>
    <name evidence="16" type="ORF">UPYG_G00061750</name>
</gene>
<dbReference type="Proteomes" id="UP001557470">
    <property type="component" value="Unassembled WGS sequence"/>
</dbReference>
<comment type="caution">
    <text evidence="10">Lacks conserved residue(s) required for the propagation of feature annotation.</text>
</comment>
<dbReference type="SMART" id="SM00042">
    <property type="entry name" value="CUB"/>
    <property type="match status" value="2"/>
</dbReference>
<protein>
    <recommendedName>
        <fullName evidence="18">Transmembrane protease serine 6</fullName>
    </recommendedName>
</protein>
<dbReference type="GO" id="GO:0008236">
    <property type="term" value="F:serine-type peptidase activity"/>
    <property type="evidence" value="ECO:0007669"/>
    <property type="project" value="UniProtKB-KW"/>
</dbReference>
<keyword evidence="4 11" id="KW-0378">Hydrolase</keyword>
<dbReference type="PANTHER" id="PTHR24252:SF20">
    <property type="entry name" value="LOW QUALITY PROTEIN: TRANSMEMBRANE PROTEASE SERINE 6"/>
    <property type="match status" value="1"/>
</dbReference>
<dbReference type="PROSITE" id="PS00134">
    <property type="entry name" value="TRYPSIN_HIS"/>
    <property type="match status" value="1"/>
</dbReference>
<keyword evidence="7 12" id="KW-1133">Transmembrane helix</keyword>
<dbReference type="InterPro" id="IPR002172">
    <property type="entry name" value="LDrepeatLR_classA_rpt"/>
</dbReference>
<dbReference type="InterPro" id="IPR000082">
    <property type="entry name" value="SEA_dom"/>
</dbReference>
<dbReference type="CDD" id="cd00041">
    <property type="entry name" value="CUB"/>
    <property type="match status" value="1"/>
</dbReference>
<evidence type="ECO:0000256" key="6">
    <source>
        <dbReference type="ARBA" id="ARBA00022968"/>
    </source>
</evidence>
<dbReference type="Gene3D" id="2.40.10.10">
    <property type="entry name" value="Trypsin-like serine proteases"/>
    <property type="match status" value="1"/>
</dbReference>
<dbReference type="Gene3D" id="4.10.400.10">
    <property type="entry name" value="Low-density Lipoprotein Receptor"/>
    <property type="match status" value="2"/>
</dbReference>
<dbReference type="InterPro" id="IPR035914">
    <property type="entry name" value="Sperma_CUB_dom_sf"/>
</dbReference>
<feature type="disulfide bond" evidence="10">
    <location>
        <begin position="474"/>
        <end position="489"/>
    </location>
</feature>
<evidence type="ECO:0000259" key="15">
    <source>
        <dbReference type="PROSITE" id="PS50240"/>
    </source>
</evidence>
<dbReference type="GO" id="GO:0006508">
    <property type="term" value="P:proteolysis"/>
    <property type="evidence" value="ECO:0007669"/>
    <property type="project" value="UniProtKB-KW"/>
</dbReference>
<dbReference type="SMART" id="SM00020">
    <property type="entry name" value="Tryp_SPc"/>
    <property type="match status" value="1"/>
</dbReference>
<dbReference type="PRINTS" id="PR00722">
    <property type="entry name" value="CHYMOTRYPSIN"/>
</dbReference>
<dbReference type="InterPro" id="IPR001314">
    <property type="entry name" value="Peptidase_S1A"/>
</dbReference>
<dbReference type="Gene3D" id="2.60.120.290">
    <property type="entry name" value="Spermadhesin, CUB domain"/>
    <property type="match status" value="2"/>
</dbReference>
<reference evidence="16 17" key="1">
    <citation type="submission" date="2024-06" db="EMBL/GenBank/DDBJ databases">
        <authorList>
            <person name="Pan Q."/>
            <person name="Wen M."/>
            <person name="Jouanno E."/>
            <person name="Zahm M."/>
            <person name="Klopp C."/>
            <person name="Cabau C."/>
            <person name="Louis A."/>
            <person name="Berthelot C."/>
            <person name="Parey E."/>
            <person name="Roest Crollius H."/>
            <person name="Montfort J."/>
            <person name="Robinson-Rechavi M."/>
            <person name="Bouchez O."/>
            <person name="Lampietro C."/>
            <person name="Lopez Roques C."/>
            <person name="Donnadieu C."/>
            <person name="Postlethwait J."/>
            <person name="Bobe J."/>
            <person name="Verreycken H."/>
            <person name="Guiguen Y."/>
        </authorList>
    </citation>
    <scope>NUCLEOTIDE SEQUENCE [LARGE SCALE GENOMIC DNA]</scope>
    <source>
        <strain evidence="16">Up_M1</strain>
        <tissue evidence="16">Testis</tissue>
    </source>
</reference>
<dbReference type="InterPro" id="IPR009003">
    <property type="entry name" value="Peptidase_S1_PA"/>
</dbReference>
<dbReference type="PROSITE" id="PS50240">
    <property type="entry name" value="TRYPSIN_DOM"/>
    <property type="match status" value="1"/>
</dbReference>
<dbReference type="PANTHER" id="PTHR24252">
    <property type="entry name" value="ACROSIN-RELATED"/>
    <property type="match status" value="1"/>
</dbReference>
<dbReference type="InterPro" id="IPR000859">
    <property type="entry name" value="CUB_dom"/>
</dbReference>
<feature type="disulfide bond" evidence="10">
    <location>
        <begin position="458"/>
        <end position="470"/>
    </location>
</feature>
<evidence type="ECO:0000256" key="10">
    <source>
        <dbReference type="PROSITE-ProRule" id="PRU00124"/>
    </source>
</evidence>
<dbReference type="SUPFAM" id="SSF82671">
    <property type="entry name" value="SEA domain"/>
    <property type="match status" value="1"/>
</dbReference>
<evidence type="ECO:0000313" key="16">
    <source>
        <dbReference type="EMBL" id="KAL1005645.1"/>
    </source>
</evidence>
<dbReference type="CDD" id="cd00190">
    <property type="entry name" value="Tryp_SPc"/>
    <property type="match status" value="1"/>
</dbReference>
<organism evidence="16 17">
    <name type="scientific">Umbra pygmaea</name>
    <name type="common">Eastern mudminnow</name>
    <dbReference type="NCBI Taxonomy" id="75934"/>
    <lineage>
        <taxon>Eukaryota</taxon>
        <taxon>Metazoa</taxon>
        <taxon>Chordata</taxon>
        <taxon>Craniata</taxon>
        <taxon>Vertebrata</taxon>
        <taxon>Euteleostomi</taxon>
        <taxon>Actinopterygii</taxon>
        <taxon>Neopterygii</taxon>
        <taxon>Teleostei</taxon>
        <taxon>Protacanthopterygii</taxon>
        <taxon>Esociformes</taxon>
        <taxon>Umbridae</taxon>
        <taxon>Umbra</taxon>
    </lineage>
</organism>
<evidence type="ECO:0000256" key="1">
    <source>
        <dbReference type="ARBA" id="ARBA00004606"/>
    </source>
</evidence>
<dbReference type="AlphaFoldDB" id="A0ABD0XRE7"/>
<feature type="disulfide bond" evidence="10">
    <location>
        <begin position="510"/>
        <end position="525"/>
    </location>
</feature>
<evidence type="ECO:0000256" key="12">
    <source>
        <dbReference type="SAM" id="Phobius"/>
    </source>
</evidence>
<evidence type="ECO:0000256" key="4">
    <source>
        <dbReference type="ARBA" id="ARBA00022801"/>
    </source>
</evidence>
<accession>A0ABD0XRE7</accession>
<evidence type="ECO:0000256" key="9">
    <source>
        <dbReference type="ARBA" id="ARBA00023157"/>
    </source>
</evidence>
<sequence>MALGHGSRKSRSCDKAVTAAPVDTHLEGAWPNNEASKTSRRPYKCLLVFLIIVTIIILTIGAILTWYFLEYRVWVLEPRVQKQYTARLTILNRNYSTVLSSHTSPAFTDQAKGIQDMMQQMMTDTDLSRYFNSTKVFAFGEGSVVAHLWLVLSVPSSHVEEVTVERVSSSLQSRLASYRGSQLETANYRGYLLHLPSFSVTEMDPKVLELLKASFDCYRYQAVSSSTAVALTGPDTQRSSCLWHLRAPQGSSTQSFRLELKMEWLLPECRDRLAVYDGLTPTDTHLISFLYGCSRQEQEVRVLSSGKWMTVVWKQGLYNYKDPFSLSAQAWNTEVCSSTINVEPVLGVQGYLQTPFYPSYYPPDTNCSWTFNVPSVHYGLSLQFEGYELSRANYNQVCTQGQWMVQNRRLCGTRGLQPYIERLYLLSTTTRVDMISEVSLTGPGLQVHYSLFNQSDPCPGQFLCTVNGLCVPACDGIRDCPNGLDERNCVCVAQYQCPEDSRCVDYFKVCDQHPDCPEAMDEENCTEGVQCTDMTYVCVDGTCLKKPNPECDLITDCPDASDERHCECGLRQFSSRIVGGVNASEGEWPWQVSLQMSRQHVCGGALVSSQWVVSAAHCFYDDRFSPSAWTVYLGKLLLNRSSQMEEAIRVQQILLHHYYDDETHDYDLALLRLERPVAPGTLAQPVCLPSQTHQHEPDLLCWVTGWGSLNEGGSTSNVLQKVDVRLVSEQDCIRSYGYMVTPRMLCAGYRSGEKDACQGDSGGPLVCQEHSGRWFLAGVVSWGKGCGRADFYGVYTRVTKLSGWIKEHISGQAPG</sequence>
<feature type="domain" description="SEA" evidence="14">
    <location>
        <begin position="80"/>
        <end position="205"/>
    </location>
</feature>
<keyword evidence="2 11" id="KW-0645">Protease</keyword>
<feature type="domain" description="CUB" evidence="13">
    <location>
        <begin position="336"/>
        <end position="452"/>
    </location>
</feature>
<comment type="caution">
    <text evidence="16">The sequence shown here is derived from an EMBL/GenBank/DDBJ whole genome shotgun (WGS) entry which is preliminary data.</text>
</comment>
<dbReference type="InterPro" id="IPR036364">
    <property type="entry name" value="SEA_dom_sf"/>
</dbReference>
<evidence type="ECO:0000256" key="7">
    <source>
        <dbReference type="ARBA" id="ARBA00022989"/>
    </source>
</evidence>
<keyword evidence="5 11" id="KW-0720">Serine protease</keyword>
<dbReference type="InterPro" id="IPR018114">
    <property type="entry name" value="TRYPSIN_HIS"/>
</dbReference>
<dbReference type="PROSITE" id="PS50024">
    <property type="entry name" value="SEA"/>
    <property type="match status" value="1"/>
</dbReference>
<dbReference type="InterPro" id="IPR033116">
    <property type="entry name" value="TRYPSIN_SER"/>
</dbReference>
<dbReference type="EMBL" id="JAGEUA010000002">
    <property type="protein sequence ID" value="KAL1005645.1"/>
    <property type="molecule type" value="Genomic_DNA"/>
</dbReference>
<proteinExistence type="predicted"/>
<dbReference type="FunFam" id="2.60.120.290:FF:000027">
    <property type="entry name" value="Transmembrane serine protease 6"/>
    <property type="match status" value="1"/>
</dbReference>
<feature type="disulfide bond" evidence="10">
    <location>
        <begin position="531"/>
        <end position="543"/>
    </location>
</feature>
<dbReference type="Pfam" id="PF00431">
    <property type="entry name" value="CUB"/>
    <property type="match status" value="1"/>
</dbReference>
<dbReference type="PROSITE" id="PS50068">
    <property type="entry name" value="LDLRA_2"/>
    <property type="match status" value="3"/>
</dbReference>
<evidence type="ECO:0000256" key="2">
    <source>
        <dbReference type="ARBA" id="ARBA00022670"/>
    </source>
</evidence>
<comment type="subcellular location">
    <subcellularLocation>
        <location evidence="1">Membrane</location>
        <topology evidence="1">Single-pass type II membrane protein</topology>
    </subcellularLocation>
</comment>
<dbReference type="PROSITE" id="PS00135">
    <property type="entry name" value="TRYPSIN_SER"/>
    <property type="match status" value="1"/>
</dbReference>
<dbReference type="InterPro" id="IPR043504">
    <property type="entry name" value="Peptidase_S1_PA_chymotrypsin"/>
</dbReference>
<evidence type="ECO:0000259" key="14">
    <source>
        <dbReference type="PROSITE" id="PS50024"/>
    </source>
</evidence>